<accession>A0A7Z8ZB34</accession>
<name>A0A7Z8ZB34_RAOTE</name>
<reference evidence="1 2" key="1">
    <citation type="submission" date="2018-12" db="EMBL/GenBank/DDBJ databases">
        <authorList>
            <consortium name="Pathogen Informatics"/>
        </authorList>
    </citation>
    <scope>NUCLEOTIDE SEQUENCE [LARGE SCALE GENOMIC DNA]</scope>
    <source>
        <strain evidence="1 2">NCTC9997</strain>
    </source>
</reference>
<evidence type="ECO:0008006" key="3">
    <source>
        <dbReference type="Google" id="ProtNLM"/>
    </source>
</evidence>
<dbReference type="Proteomes" id="UP000267630">
    <property type="component" value="Chromosome 3"/>
</dbReference>
<keyword evidence="2" id="KW-1185">Reference proteome</keyword>
<dbReference type="EMBL" id="LR134253">
    <property type="protein sequence ID" value="VED49574.1"/>
    <property type="molecule type" value="Genomic_DNA"/>
</dbReference>
<gene>
    <name evidence="1" type="ORF">NCTC9997_02819</name>
</gene>
<evidence type="ECO:0000313" key="1">
    <source>
        <dbReference type="EMBL" id="VED49574.1"/>
    </source>
</evidence>
<organism evidence="1 2">
    <name type="scientific">Raoultella terrigena</name>
    <name type="common">Klebsiella terrigena</name>
    <dbReference type="NCBI Taxonomy" id="577"/>
    <lineage>
        <taxon>Bacteria</taxon>
        <taxon>Pseudomonadati</taxon>
        <taxon>Pseudomonadota</taxon>
        <taxon>Gammaproteobacteria</taxon>
        <taxon>Enterobacterales</taxon>
        <taxon>Enterobacteriaceae</taxon>
        <taxon>Klebsiella/Raoultella group</taxon>
        <taxon>Raoultella</taxon>
    </lineage>
</organism>
<proteinExistence type="predicted"/>
<sequence>MAELNPPLGTTTPEIFLDNVKRADRLVNGPAATVPDRAGDPLDSWRQIMAMVAAAIIEAQNSITAIGLPFTTLAEAQAAADDGKIPVGSVAWVRSTDGSSLADEYMNVDGTLQATGRKMLSYDSLKNLMPLNDKTIFLASGTGDGEFPFAENYDRLGLDANNDVIFYWKGKDFTTLLNWFFPFVGTKELNLNGMAVSDRNILEEEDKENIEVLSQARLFKVMDSENYPFAESFDYIAKDSMENMMWAFRGNAYFNYMKCFYSEINVSKLSVNGVSLDVNAILPTETAQNLTRLSHASEFQDSSAFPFNPTAWTVFDKNRDVIFRVEDYWKALENIKELQDELAQLSPQTNPLLPFADVTSGYSQIFAYNSETGKQVQVTNGESNETAPRPDGADRIVWQSDRADPPPGALFYAQLPDLTPHAYIARKKIVGWGHSFINNGAFLNRLHALTGLPVYNFGLAGQTSDAIAARQGGAPAYYAPVGGVIPESGAVTLSPAVPGPCRSLAAPVNLSCRLAGVDGTFAWDGTREGANKSLI</sequence>
<dbReference type="AlphaFoldDB" id="A0A7Z8ZB34"/>
<evidence type="ECO:0000313" key="2">
    <source>
        <dbReference type="Proteomes" id="UP000267630"/>
    </source>
</evidence>
<protein>
    <recommendedName>
        <fullName evidence="3">Flagellar biosynthesis, cell-distal portion of basal-body rod</fullName>
    </recommendedName>
</protein>